<dbReference type="InterPro" id="IPR025738">
    <property type="entry name" value="BatD"/>
</dbReference>
<keyword evidence="3" id="KW-1185">Reference proteome</keyword>
<sequence>MTGKKSKLRIFFIILIIASIFFLMQGSVLAETPQFRLDIDSLNLEKGVSTNLVLLLVNAKGAKVVDIKGLENFDIVSKSNATTTQIINGDMTYEKRFNYVIIPKNIGEFILQGSVEYNGVTYQTNKLKVNVSKASASKKEEVKDLFVKTILSNDTIYFGQKVALSYKLYSRYNIESFGFADSPNIKDFISNDIPEDKLKANYIYLDGNKYVEYEAKQMLLSPIKTGTFTIPEYNFQVNVSTGDFFNSSKPVYLQTDAKELKVKPLPQENRPKDFSGIVGKLNLEAKYNKHEIDYGDSLTLSITAFGNCNLDDLNKIVKDDIPGFSVYETEKNMEEGIENNQYKAKKEFEVILVPEQNGDISIDPIYIYYFNPETGSYEQAKIPGTTITVNGEVPKLQTDAKNEASEVETIKIEQVSYKPLNEEYLTIQIKKQNLIIVLVLFAFLLIVATIFFLIILYRRKGNKELEVIYKQIKTTNNQNKIYNLFNDMIKHSFNISLKASSRNDIANCLEGHKITQPVLEIMDYMENEKYYDDKGEKYLKDKIKEIYRMIKYKN</sequence>
<reference evidence="2 3" key="1">
    <citation type="submission" date="2016-11" db="EMBL/GenBank/DDBJ databases">
        <authorList>
            <person name="Jaros S."/>
            <person name="Januszkiewicz K."/>
            <person name="Wedrychowicz H."/>
        </authorList>
    </citation>
    <scope>NUCLEOTIDE SEQUENCE [LARGE SCALE GENOMIC DNA]</scope>
    <source>
        <strain evidence="2 3">DSM 15212</strain>
    </source>
</reference>
<evidence type="ECO:0000256" key="1">
    <source>
        <dbReference type="SAM" id="Phobius"/>
    </source>
</evidence>
<gene>
    <name evidence="2" type="ORF">SAMN02745912_01185</name>
</gene>
<dbReference type="PANTHER" id="PTHR40940:SF2">
    <property type="entry name" value="BATD"/>
    <property type="match status" value="1"/>
</dbReference>
<accession>A0A1M6MDS2</accession>
<name>A0A1M6MDS2_PARC5</name>
<feature type="transmembrane region" description="Helical" evidence="1">
    <location>
        <begin position="434"/>
        <end position="457"/>
    </location>
</feature>
<evidence type="ECO:0000313" key="2">
    <source>
        <dbReference type="EMBL" id="SHJ81595.1"/>
    </source>
</evidence>
<keyword evidence="1" id="KW-1133">Transmembrane helix</keyword>
<dbReference type="EMBL" id="FRAG01000010">
    <property type="protein sequence ID" value="SHJ81595.1"/>
    <property type="molecule type" value="Genomic_DNA"/>
</dbReference>
<proteinExistence type="predicted"/>
<dbReference type="STRING" id="1121301.SAMN02745912_01185"/>
<keyword evidence="1" id="KW-0812">Transmembrane</keyword>
<dbReference type="Proteomes" id="UP000184465">
    <property type="component" value="Unassembled WGS sequence"/>
</dbReference>
<dbReference type="PANTHER" id="PTHR40940">
    <property type="entry name" value="PROTEIN BATD-RELATED"/>
    <property type="match status" value="1"/>
</dbReference>
<dbReference type="AlphaFoldDB" id="A0A1M6MDS2"/>
<dbReference type="OrthoDB" id="2079210at2"/>
<keyword evidence="1" id="KW-0472">Membrane</keyword>
<protein>
    <submittedName>
        <fullName evidence="2">Oxygen tolerance</fullName>
    </submittedName>
</protein>
<dbReference type="Pfam" id="PF13584">
    <property type="entry name" value="BatD"/>
    <property type="match status" value="2"/>
</dbReference>
<evidence type="ECO:0000313" key="3">
    <source>
        <dbReference type="Proteomes" id="UP000184465"/>
    </source>
</evidence>
<organism evidence="2 3">
    <name type="scientific">Paramaledivibacter caminithermalis (strain DSM 15212 / CIP 107654 / DViRD3)</name>
    <name type="common">Clostridium caminithermale</name>
    <dbReference type="NCBI Taxonomy" id="1121301"/>
    <lineage>
        <taxon>Bacteria</taxon>
        <taxon>Bacillati</taxon>
        <taxon>Bacillota</taxon>
        <taxon>Clostridia</taxon>
        <taxon>Peptostreptococcales</taxon>
        <taxon>Caminicellaceae</taxon>
        <taxon>Paramaledivibacter</taxon>
    </lineage>
</organism>
<dbReference type="RefSeq" id="WP_073147914.1">
    <property type="nucleotide sequence ID" value="NZ_FRAG01000010.1"/>
</dbReference>